<dbReference type="InterPro" id="IPR051553">
    <property type="entry name" value="Ran_GTPase-activating"/>
</dbReference>
<evidence type="ECO:0000313" key="1">
    <source>
        <dbReference type="EMBL" id="MBD8122726.1"/>
    </source>
</evidence>
<comment type="caution">
    <text evidence="1">The sequence shown here is derived from an EMBL/GenBank/DDBJ whole genome shotgun (WGS) entry which is preliminary data.</text>
</comment>
<sequence>MANKPRSQYFPVPAHLSQTITALAANPAARANARAANALLVPPEVPAANGQLPSPPALPNLEVWGINEGAAVTTHEQGLKIYIEQWLNMKIGDTVKLYLNTLLVATDTILSDAQLCERLSMFIDDQHLTAGAHTVYYTIKAFGQEAQPSAVTNIYVKLNPPGGPDDDSGQGHCALILTLPQPIMDNGVDKDAAEAGVVVTIKPYPDMALCDHIKLSWGGKFVDHYVKEDEVGNPIEITVDETTILAAGDSGSNKLAVAFMVYDVVQNPSADWSAEVRVLVDTGNARLDSPTVDQAFNSELDLEELENEDALVEVYAAVDKGLVIGDTILVKMVGTTTDGDELIWTADPIIVDRLPHVYKAFTPNALVRKLAKTQAVFSYEVERAGVSNLKSKGLFVNIVGEPVRLAAPIAVDQNEGALNPDLDGAHVQVPWDDAFEYGSYVYLHWSGTYPDKRPYDPALDPHPVSRNDVAEKEPIVFTVEGKHLKEIEGGTLELFYVLSKDIGGISVDRESAHASILTVGEPRGELPAPVVPGVEEEVLPPDHADTTLKVMPYNRMQIGDQIFITWAGSVVSPPYTDDLPVNKYNLGKTVSFDIDDELVAGNEGGTVDASYLIERADGTTSYSDTLHFSVGEPVVLDPPVISSVEDSKGTNIPEGGSTSDTTVTLKGKAAADQTLQIFDEDSVVGDAVKVSDLGSWQTTLSDLASAAHAIKAVGQYGSNPVSAVYDFTVTEISMLVPPQVPAVIDAELSTADIPNGAMLVVPHWDGMAAGDQVDVTWRDDEGNTLTWFDDITRTEVDQDRVFTAALADVKKSLDSNVTLTYEVTYFADGSTRESEPLEFAVTGPAGPDLPAPEILEAEGYVLDPNNVFGGADVKIGANAQLKKDDWVRLAWEGQRGAGSAKIDKQVLADGELLIKVGYDTVKANDGHSIELSYIVTRASDGVDSPSPSAIYQVKSAAGDGTLKVMGARFNRGSYRASATPRMISAFHTDTHAPVATQWRYEGETEWSTASSQWRDTRPELQLHARAAGNVVTLRHVNIVGSGADQVVTGEAALAAQRDDGSVVAWGNAANGGESPASNVRDIVEMCANSAAYATFRPGDGSFQQLMLTWGDADAGGAYWRWAWLVDPSTEVLSNLCSSSMAFAGISPYSHGVLAFGGGDAAVVPPDIAERTDIGRIIGAGNAFAGITTGNKVMAWGDAAAGGLVPPTIAAYSDVVDVIGNYYAFAALRSTGQVVAWGDERDGGMVPGSIAALTNVATLGASTARCFSLITKEGSVKAWGDSTYGGDVPPEIASLTDIVEVTATWRAFAARRADGSVVAWGEADNGGSVPQPISQLKDIVQVVGSAFAFAALRRTGEVVAWGDTTVGADLTSVAAQLTDVRAIYANSQSFAALTADSRVVTWGQPLGGGDSSAVSDLLNGYVSYLVGPTTSTRTLKARPLDDQHKAAPLTTSSTPQPLGAWATPLVSGAEEGLLEPGEDPARLIPITVPLGNLKWKDRVDLYIGDKLVDGTYVPSKPRPEGISFEVPASEFLTYLGATVAVYYCVTLADTQDPQPSDEVVLTISSGFKQDASIDLGALGYIIAETGLPSVLPESARITREAHWGVAPYTYRSSNEAIAIVDDHGTVTALRNGECRITSTDVSTQTQSYALSISGISVVHFLTGNVDWSGMGTVCAEAELTPITLKQFKALWQQYSDHQPVGTNLGWLDYPFWTSDPIGAGTYGTYDLSGADVESNASSAEQSSRYQAVGVSSNAAQAARFANRAPATK</sequence>
<dbReference type="SUPFAM" id="SSF49373">
    <property type="entry name" value="Invasin/intimin cell-adhesion fragments"/>
    <property type="match status" value="1"/>
</dbReference>
<dbReference type="Gene3D" id="2.60.40.1080">
    <property type="match status" value="1"/>
</dbReference>
<accession>A0ABR9A9M1</accession>
<dbReference type="InterPro" id="IPR009091">
    <property type="entry name" value="RCC1/BLIP-II"/>
</dbReference>
<dbReference type="SUPFAM" id="SSF50985">
    <property type="entry name" value="RCC1/BLIP-II"/>
    <property type="match status" value="1"/>
</dbReference>
<dbReference type="EMBL" id="JACYNP010000007">
    <property type="protein sequence ID" value="MBD8122726.1"/>
    <property type="molecule type" value="Genomic_DNA"/>
</dbReference>
<keyword evidence="2" id="KW-1185">Reference proteome</keyword>
<protein>
    <recommendedName>
        <fullName evidence="3">BIG2 domain-containing protein</fullName>
    </recommendedName>
</protein>
<organism evidence="1 2">
    <name type="scientific">Pseudomonas lutea</name>
    <dbReference type="NCBI Taxonomy" id="243924"/>
    <lineage>
        <taxon>Bacteria</taxon>
        <taxon>Pseudomonadati</taxon>
        <taxon>Pseudomonadota</taxon>
        <taxon>Gammaproteobacteria</taxon>
        <taxon>Pseudomonadales</taxon>
        <taxon>Pseudomonadaceae</taxon>
        <taxon>Pseudomonas</taxon>
    </lineage>
</organism>
<evidence type="ECO:0008006" key="3">
    <source>
        <dbReference type="Google" id="ProtNLM"/>
    </source>
</evidence>
<dbReference type="InterPro" id="IPR008964">
    <property type="entry name" value="Invasin/intimin_cell_adhesion"/>
</dbReference>
<dbReference type="RefSeq" id="WP_191944847.1">
    <property type="nucleotide sequence ID" value="NZ_JACYNP010000007.1"/>
</dbReference>
<dbReference type="Gene3D" id="2.130.10.30">
    <property type="entry name" value="Regulator of chromosome condensation 1/beta-lactamase-inhibitor protein II"/>
    <property type="match status" value="1"/>
</dbReference>
<dbReference type="PANTHER" id="PTHR45982">
    <property type="entry name" value="REGULATOR OF CHROMOSOME CONDENSATION"/>
    <property type="match status" value="1"/>
</dbReference>
<dbReference type="Proteomes" id="UP000625247">
    <property type="component" value="Unassembled WGS sequence"/>
</dbReference>
<reference evidence="1 2" key="1">
    <citation type="journal article" date="2020" name="FEMS Microbiol. Ecol.">
        <title>Temporal dynamics of bacterial communities during seed development and maturation.</title>
        <authorList>
            <person name="Chesneau G."/>
            <person name="Torres-Cortes G."/>
            <person name="Briand M."/>
            <person name="Darrasse A."/>
            <person name="Preveaux A."/>
            <person name="Marais C."/>
            <person name="Jacques M.A."/>
            <person name="Shade A."/>
            <person name="Barret M."/>
        </authorList>
    </citation>
    <scope>NUCLEOTIDE SEQUENCE [LARGE SCALE GENOMIC DNA]</scope>
    <source>
        <strain evidence="1 2">CFBP13723</strain>
    </source>
</reference>
<evidence type="ECO:0000313" key="2">
    <source>
        <dbReference type="Proteomes" id="UP000625247"/>
    </source>
</evidence>
<name>A0ABR9A9M1_9PSED</name>
<dbReference type="PANTHER" id="PTHR45982:SF1">
    <property type="entry name" value="REGULATOR OF CHROMOSOME CONDENSATION"/>
    <property type="match status" value="1"/>
</dbReference>
<proteinExistence type="predicted"/>
<gene>
    <name evidence="1" type="ORF">IFT62_16015</name>
</gene>